<accession>A0A2W5ARZ8</accession>
<feature type="signal peptide" evidence="1">
    <location>
        <begin position="1"/>
        <end position="19"/>
    </location>
</feature>
<evidence type="ECO:0000256" key="1">
    <source>
        <dbReference type="SAM" id="SignalP"/>
    </source>
</evidence>
<organism evidence="2 3">
    <name type="scientific">Sphingomonas taxi</name>
    <dbReference type="NCBI Taxonomy" id="1549858"/>
    <lineage>
        <taxon>Bacteria</taxon>
        <taxon>Pseudomonadati</taxon>
        <taxon>Pseudomonadota</taxon>
        <taxon>Alphaproteobacteria</taxon>
        <taxon>Sphingomonadales</taxon>
        <taxon>Sphingomonadaceae</taxon>
        <taxon>Sphingomonas</taxon>
    </lineage>
</organism>
<dbReference type="Proteomes" id="UP000249555">
    <property type="component" value="Unassembled WGS sequence"/>
</dbReference>
<evidence type="ECO:0000313" key="3">
    <source>
        <dbReference type="Proteomes" id="UP000249555"/>
    </source>
</evidence>
<protein>
    <recommendedName>
        <fullName evidence="4">TonB C-terminal domain-containing protein</fullName>
    </recommendedName>
</protein>
<evidence type="ECO:0000313" key="2">
    <source>
        <dbReference type="EMBL" id="PZO73765.1"/>
    </source>
</evidence>
<dbReference type="EMBL" id="QFMX01000007">
    <property type="protein sequence ID" value="PZO73765.1"/>
    <property type="molecule type" value="Genomic_DNA"/>
</dbReference>
<name>A0A2W5ARZ8_9SPHN</name>
<reference evidence="2 3" key="1">
    <citation type="submission" date="2017-08" db="EMBL/GenBank/DDBJ databases">
        <title>Infants hospitalized years apart are colonized by the same room-sourced microbial strains.</title>
        <authorList>
            <person name="Brooks B."/>
            <person name="Olm M.R."/>
            <person name="Firek B.A."/>
            <person name="Baker R."/>
            <person name="Thomas B.C."/>
            <person name="Morowitz M.J."/>
            <person name="Banfield J.F."/>
        </authorList>
    </citation>
    <scope>NUCLEOTIDE SEQUENCE [LARGE SCALE GENOMIC DNA]</scope>
    <source>
        <strain evidence="2">S2_018_000_R3_119</strain>
    </source>
</reference>
<comment type="caution">
    <text evidence="2">The sequence shown here is derived from an EMBL/GenBank/DDBJ whole genome shotgun (WGS) entry which is preliminary data.</text>
</comment>
<dbReference type="AlphaFoldDB" id="A0A2W5ARZ8"/>
<proteinExistence type="predicted"/>
<keyword evidence="1" id="KW-0732">Signal</keyword>
<feature type="chain" id="PRO_5016089304" description="TonB C-terminal domain-containing protein" evidence="1">
    <location>
        <begin position="20"/>
        <end position="158"/>
    </location>
</feature>
<evidence type="ECO:0008006" key="4">
    <source>
        <dbReference type="Google" id="ProtNLM"/>
    </source>
</evidence>
<sequence>MIAAFLLLLQAAAPPIAQVQVVPTIPAPPPATVPASAPVSGPVSGPLPPQDWSTLPPLRIRRQATTLANTSAYVHGEVMAGRCAKAVRTVQGWSLSLDLAVLMTRDGRVRRITPRAIDCPTVEQYAAGVILGARDSIDVVDTDTDTWYRTSLTFAWGA</sequence>
<gene>
    <name evidence="2" type="ORF">DI640_08670</name>
</gene>